<dbReference type="InterPro" id="IPR011006">
    <property type="entry name" value="CheY-like_superfamily"/>
</dbReference>
<feature type="modified residue" description="4-aspartylphosphate" evidence="4">
    <location>
        <position position="51"/>
    </location>
</feature>
<evidence type="ECO:0000313" key="8">
    <source>
        <dbReference type="EMBL" id="MFC3085739.1"/>
    </source>
</evidence>
<dbReference type="PANTHER" id="PTHR48111:SF67">
    <property type="entry name" value="TRANSCRIPTIONAL REGULATORY PROTEIN TCTD"/>
    <property type="match status" value="1"/>
</dbReference>
<evidence type="ECO:0000259" key="6">
    <source>
        <dbReference type="PROSITE" id="PS50110"/>
    </source>
</evidence>
<keyword evidence="2 5" id="KW-0238">DNA-binding</keyword>
<dbReference type="Proteomes" id="UP001595445">
    <property type="component" value="Unassembled WGS sequence"/>
</dbReference>
<keyword evidence="1" id="KW-0805">Transcription regulation</keyword>
<proteinExistence type="predicted"/>
<dbReference type="SUPFAM" id="SSF52172">
    <property type="entry name" value="CheY-like"/>
    <property type="match status" value="1"/>
</dbReference>
<dbReference type="PROSITE" id="PS51755">
    <property type="entry name" value="OMPR_PHOB"/>
    <property type="match status" value="1"/>
</dbReference>
<sequence length="225" mass="24859">MRILLVEDDLPLAEALTTLLLGAGYAVDVTHDGLSAEALAGAERFDLVILDLNLPEKDGLSVLRSLRARKNPVPILILTARGEPAERVAGLDLGADDYMVKPFDVREFEARVRSILRRQAGLHAAELQIGAVRFDMTARRFSVGEEELDLPARELALLELFFLRAGRVVGKEAIVQSLTSLDDSLSDNAIEQYVSRLRRRLQPHGLTLRTARGLGYMLERPAEHG</sequence>
<accession>A0ABV7DUH3</accession>
<evidence type="ECO:0000256" key="2">
    <source>
        <dbReference type="ARBA" id="ARBA00023125"/>
    </source>
</evidence>
<dbReference type="InterPro" id="IPR001867">
    <property type="entry name" value="OmpR/PhoB-type_DNA-bd"/>
</dbReference>
<protein>
    <submittedName>
        <fullName evidence="8">Response regulator transcription factor</fullName>
    </submittedName>
</protein>
<evidence type="ECO:0000256" key="4">
    <source>
        <dbReference type="PROSITE-ProRule" id="PRU00169"/>
    </source>
</evidence>
<dbReference type="Pfam" id="PF00072">
    <property type="entry name" value="Response_reg"/>
    <property type="match status" value="1"/>
</dbReference>
<comment type="caution">
    <text evidence="8">The sequence shown here is derived from an EMBL/GenBank/DDBJ whole genome shotgun (WGS) entry which is preliminary data.</text>
</comment>
<feature type="domain" description="OmpR/PhoB-type" evidence="7">
    <location>
        <begin position="124"/>
        <end position="220"/>
    </location>
</feature>
<dbReference type="Gene3D" id="3.40.50.2300">
    <property type="match status" value="1"/>
</dbReference>
<dbReference type="Gene3D" id="1.10.10.10">
    <property type="entry name" value="Winged helix-like DNA-binding domain superfamily/Winged helix DNA-binding domain"/>
    <property type="match status" value="1"/>
</dbReference>
<feature type="DNA-binding region" description="OmpR/PhoB-type" evidence="5">
    <location>
        <begin position="124"/>
        <end position="220"/>
    </location>
</feature>
<dbReference type="RefSeq" id="WP_197641997.1">
    <property type="nucleotide sequence ID" value="NZ_JAEACP010000002.1"/>
</dbReference>
<evidence type="ECO:0000259" key="7">
    <source>
        <dbReference type="PROSITE" id="PS51755"/>
    </source>
</evidence>
<evidence type="ECO:0000313" key="9">
    <source>
        <dbReference type="Proteomes" id="UP001595445"/>
    </source>
</evidence>
<dbReference type="SMART" id="SM00448">
    <property type="entry name" value="REC"/>
    <property type="match status" value="1"/>
</dbReference>
<dbReference type="Gene3D" id="6.10.250.690">
    <property type="match status" value="1"/>
</dbReference>
<keyword evidence="3" id="KW-0804">Transcription</keyword>
<evidence type="ECO:0000256" key="1">
    <source>
        <dbReference type="ARBA" id="ARBA00023015"/>
    </source>
</evidence>
<dbReference type="EMBL" id="JBHRSM010000011">
    <property type="protein sequence ID" value="MFC3085739.1"/>
    <property type="molecule type" value="Genomic_DNA"/>
</dbReference>
<keyword evidence="4" id="KW-0597">Phosphoprotein</keyword>
<organism evidence="8 9">
    <name type="scientific">Tabrizicola soli</name>
    <dbReference type="NCBI Taxonomy" id="2185115"/>
    <lineage>
        <taxon>Bacteria</taxon>
        <taxon>Pseudomonadati</taxon>
        <taxon>Pseudomonadota</taxon>
        <taxon>Alphaproteobacteria</taxon>
        <taxon>Rhodobacterales</taxon>
        <taxon>Paracoccaceae</taxon>
        <taxon>Tabrizicola</taxon>
    </lineage>
</organism>
<evidence type="ECO:0000256" key="3">
    <source>
        <dbReference type="ARBA" id="ARBA00023163"/>
    </source>
</evidence>
<name>A0ABV7DUH3_9RHOB</name>
<gene>
    <name evidence="8" type="ORF">ACFOD6_06715</name>
</gene>
<dbReference type="CDD" id="cd00383">
    <property type="entry name" value="trans_reg_C"/>
    <property type="match status" value="1"/>
</dbReference>
<feature type="domain" description="Response regulatory" evidence="6">
    <location>
        <begin position="2"/>
        <end position="116"/>
    </location>
</feature>
<dbReference type="InterPro" id="IPR036388">
    <property type="entry name" value="WH-like_DNA-bd_sf"/>
</dbReference>
<dbReference type="PANTHER" id="PTHR48111">
    <property type="entry name" value="REGULATOR OF RPOS"/>
    <property type="match status" value="1"/>
</dbReference>
<dbReference type="Pfam" id="PF00486">
    <property type="entry name" value="Trans_reg_C"/>
    <property type="match status" value="1"/>
</dbReference>
<dbReference type="PROSITE" id="PS50110">
    <property type="entry name" value="RESPONSE_REGULATORY"/>
    <property type="match status" value="1"/>
</dbReference>
<reference evidence="9" key="1">
    <citation type="journal article" date="2019" name="Int. J. Syst. Evol. Microbiol.">
        <title>The Global Catalogue of Microorganisms (GCM) 10K type strain sequencing project: providing services to taxonomists for standard genome sequencing and annotation.</title>
        <authorList>
            <consortium name="The Broad Institute Genomics Platform"/>
            <consortium name="The Broad Institute Genome Sequencing Center for Infectious Disease"/>
            <person name="Wu L."/>
            <person name="Ma J."/>
        </authorList>
    </citation>
    <scope>NUCLEOTIDE SEQUENCE [LARGE SCALE GENOMIC DNA]</scope>
    <source>
        <strain evidence="9">KCTC 62102</strain>
    </source>
</reference>
<keyword evidence="9" id="KW-1185">Reference proteome</keyword>
<dbReference type="InterPro" id="IPR001789">
    <property type="entry name" value="Sig_transdc_resp-reg_receiver"/>
</dbReference>
<evidence type="ECO:0000256" key="5">
    <source>
        <dbReference type="PROSITE-ProRule" id="PRU01091"/>
    </source>
</evidence>
<dbReference type="InterPro" id="IPR039420">
    <property type="entry name" value="WalR-like"/>
</dbReference>
<dbReference type="SMART" id="SM00862">
    <property type="entry name" value="Trans_reg_C"/>
    <property type="match status" value="1"/>
</dbReference>